<feature type="region of interest" description="Disordered" evidence="9">
    <location>
        <begin position="844"/>
        <end position="876"/>
    </location>
</feature>
<evidence type="ECO:0000256" key="1">
    <source>
        <dbReference type="ARBA" id="ARBA00004571"/>
    </source>
</evidence>
<dbReference type="Gene3D" id="2.60.40.2070">
    <property type="match status" value="1"/>
</dbReference>
<feature type="domain" description="PapC-like C-terminal" evidence="11">
    <location>
        <begin position="776"/>
        <end position="841"/>
    </location>
</feature>
<dbReference type="Gene3D" id="3.10.20.410">
    <property type="match status" value="1"/>
</dbReference>
<dbReference type="eggNOG" id="COG3188">
    <property type="taxonomic scope" value="Bacteria"/>
</dbReference>
<dbReference type="InterPro" id="IPR025885">
    <property type="entry name" value="PapC_N"/>
</dbReference>
<keyword evidence="3" id="KW-0813">Transport</keyword>
<gene>
    <name evidence="13" type="ordered locus">AXYL_06034</name>
</gene>
<organism evidence="13 14">
    <name type="scientific">Achromobacter xylosoxidans (strain A8)</name>
    <dbReference type="NCBI Taxonomy" id="762376"/>
    <lineage>
        <taxon>Bacteria</taxon>
        <taxon>Pseudomonadati</taxon>
        <taxon>Pseudomonadota</taxon>
        <taxon>Betaproteobacteria</taxon>
        <taxon>Burkholderiales</taxon>
        <taxon>Alcaligenaceae</taxon>
        <taxon>Achromobacter</taxon>
    </lineage>
</organism>
<evidence type="ECO:0000256" key="3">
    <source>
        <dbReference type="ARBA" id="ARBA00022448"/>
    </source>
</evidence>
<evidence type="ECO:0000256" key="4">
    <source>
        <dbReference type="ARBA" id="ARBA00022452"/>
    </source>
</evidence>
<dbReference type="Gene3D" id="2.60.40.3110">
    <property type="match status" value="1"/>
</dbReference>
<dbReference type="InterPro" id="IPR000015">
    <property type="entry name" value="Fimb_usher"/>
</dbReference>
<feature type="chain" id="PRO_5003171532" evidence="10">
    <location>
        <begin position="33"/>
        <end position="876"/>
    </location>
</feature>
<dbReference type="PANTHER" id="PTHR30451">
    <property type="entry name" value="OUTER MEMBRANE USHER PROTEIN"/>
    <property type="match status" value="1"/>
</dbReference>
<evidence type="ECO:0000259" key="11">
    <source>
        <dbReference type="Pfam" id="PF13953"/>
    </source>
</evidence>
<dbReference type="FunFam" id="2.60.40.3110:FF:000001">
    <property type="entry name" value="Putative fimbrial outer membrane usher"/>
    <property type="match status" value="1"/>
</dbReference>
<evidence type="ECO:0000259" key="12">
    <source>
        <dbReference type="Pfam" id="PF13954"/>
    </source>
</evidence>
<dbReference type="SUPFAM" id="SSF141729">
    <property type="entry name" value="FimD N-terminal domain-like"/>
    <property type="match status" value="1"/>
</dbReference>
<dbReference type="STRING" id="762376.AXYL_06034"/>
<comment type="similarity">
    <text evidence="2">Belongs to the fimbrial export usher family.</text>
</comment>
<evidence type="ECO:0000256" key="9">
    <source>
        <dbReference type="SAM" id="MobiDB-lite"/>
    </source>
</evidence>
<comment type="subcellular location">
    <subcellularLocation>
        <location evidence="1">Cell outer membrane</location>
        <topology evidence="1">Multi-pass membrane protein</topology>
    </subcellularLocation>
</comment>
<feature type="domain" description="PapC N-terminal" evidence="12">
    <location>
        <begin position="42"/>
        <end position="191"/>
    </location>
</feature>
<dbReference type="Proteomes" id="UP000006876">
    <property type="component" value="Chromosome"/>
</dbReference>
<feature type="signal peptide" evidence="10">
    <location>
        <begin position="1"/>
        <end position="32"/>
    </location>
</feature>
<dbReference type="InterPro" id="IPR037224">
    <property type="entry name" value="PapC_N_sf"/>
</dbReference>
<evidence type="ECO:0000256" key="6">
    <source>
        <dbReference type="ARBA" id="ARBA00022729"/>
    </source>
</evidence>
<dbReference type="PANTHER" id="PTHR30451:SF20">
    <property type="entry name" value="FIMBRIAE USHER"/>
    <property type="match status" value="1"/>
</dbReference>
<dbReference type="HOGENOM" id="CLU_009120_1_0_4"/>
<proteinExistence type="inferred from homology"/>
<evidence type="ECO:0000256" key="5">
    <source>
        <dbReference type="ARBA" id="ARBA00022692"/>
    </source>
</evidence>
<dbReference type="GO" id="GO:0009279">
    <property type="term" value="C:cell outer membrane"/>
    <property type="evidence" value="ECO:0007669"/>
    <property type="project" value="UniProtKB-SubCell"/>
</dbReference>
<keyword evidence="6 10" id="KW-0732">Signal</keyword>
<evidence type="ECO:0000313" key="14">
    <source>
        <dbReference type="Proteomes" id="UP000006876"/>
    </source>
</evidence>
<dbReference type="GO" id="GO:0015473">
    <property type="term" value="F:fimbrial usher porin activity"/>
    <property type="evidence" value="ECO:0007669"/>
    <property type="project" value="InterPro"/>
</dbReference>
<evidence type="ECO:0000256" key="7">
    <source>
        <dbReference type="ARBA" id="ARBA00023136"/>
    </source>
</evidence>
<evidence type="ECO:0000256" key="8">
    <source>
        <dbReference type="ARBA" id="ARBA00023237"/>
    </source>
</evidence>
<keyword evidence="4" id="KW-1134">Transmembrane beta strand</keyword>
<keyword evidence="5" id="KW-0812">Transmembrane</keyword>
<dbReference type="PATRIC" id="fig|762376.5.peg.6047"/>
<accession>E3HLJ3</accession>
<keyword evidence="8" id="KW-0998">Cell outer membrane</keyword>
<dbReference type="Pfam" id="PF00577">
    <property type="entry name" value="Usher"/>
    <property type="match status" value="1"/>
</dbReference>
<dbReference type="KEGG" id="axy:AXYL_06034"/>
<dbReference type="EMBL" id="CP002287">
    <property type="protein sequence ID" value="ADP19328.1"/>
    <property type="molecule type" value="Genomic_DNA"/>
</dbReference>
<dbReference type="InterPro" id="IPR043142">
    <property type="entry name" value="PapC-like_C_sf"/>
</dbReference>
<dbReference type="Pfam" id="PF13953">
    <property type="entry name" value="PapC_C"/>
    <property type="match status" value="1"/>
</dbReference>
<evidence type="ECO:0000313" key="13">
    <source>
        <dbReference type="EMBL" id="ADP19328.1"/>
    </source>
</evidence>
<dbReference type="RefSeq" id="WP_013396625.1">
    <property type="nucleotide sequence ID" value="NC_014640.1"/>
</dbReference>
<dbReference type="AlphaFoldDB" id="E3HLJ3"/>
<dbReference type="Gene3D" id="2.60.40.2610">
    <property type="entry name" value="Outer membrane usher protein FimD, plug domain"/>
    <property type="match status" value="1"/>
</dbReference>
<dbReference type="InterPro" id="IPR025949">
    <property type="entry name" value="PapC-like_C"/>
</dbReference>
<evidence type="ECO:0000256" key="2">
    <source>
        <dbReference type="ARBA" id="ARBA00008064"/>
    </source>
</evidence>
<sequence>MPNLARPASPRPAAFRSASGLSAALLAAAAWAAPVHGKQAFFDPQMMFQGAGGTAIDTSRFERGNLMEPGLHRLDIYVNGQWRGVEEIQFRLLAGSDGATPCYDGELLARLGLDTDKAARGDGMLALSATAACGELSRYVPGAQVKLEAAEQKLYLTVPKYYLRLATPGAYVDPSNWDSGVTAARLNYNSNLFTSDSRGTRTTRGYAGLNAGINLGAFRLRHYGSATWSPGHGASYQRGYTYLKTDVPAWKSQLLMGESSTEGDLFDSVSFRGVQLVSDERMLPSALRSYTPTVRGTATSNAQVSVYQRGYLVYETTVAPGPFAIEDLQAAGYGGDLDVRIVEADGSSRSFVVPFATTVQLLRPGTSRYSLTAGRAIDLGMGSSSQYLLQGTFKRGLGDMYTGYGGLAFSRHYGSVLAGAAVNTQIGAFAADVTLSRADLPDEGTRTGASYRLSYSKNLPNSGTNFSLLAYRYSTSGFVGLRESIALQGTPQRYRWFGDMGRTRGRFDANISQQLGTNGGNVYLSGSAIQYWQGRSNTINFALGYSNRWRDVSYSFGVQRMQNLATRTSYRGGGRDNSTLITLNLSIPLGRAERGAPTLNTYYSADSRAGANVTTSVAGTMGESDRGTYSVSASHASRENANSASANIGYRLPQAWVGAGISQGSGYRQASLNASGGVLAHAGGVTFSQTLGETVALVRADHAEGAQIGYGGDRLDGRGYGVVASLSPYQLNTVDIDPRDIPDDVELQASSRNVAPRAGAVVLLSYPTRVARPVLIDGRQADGAALPFGAEVLDAANDKPLGAVGQGSRIVMRVEQDRGRVIVRWGPGPQQRCAIDYALPERTRQRDQGYDELSLTCAPMPADGGGPASPGPLARR</sequence>
<keyword evidence="7" id="KW-0472">Membrane</keyword>
<dbReference type="InterPro" id="IPR042186">
    <property type="entry name" value="FimD_plug_dom"/>
</dbReference>
<name>E3HLJ3_ACHXA</name>
<reference evidence="13 14" key="1">
    <citation type="journal article" date="2011" name="J. Bacteriol.">
        <title>Complete genome sequence of the haloaromatic acid-degrading bacterium Achromobacter xylosoxidans A8.</title>
        <authorList>
            <person name="Strnad H."/>
            <person name="Ridl J."/>
            <person name="Paces J."/>
            <person name="Kolar M."/>
            <person name="Vlcek C."/>
            <person name="Paces V."/>
        </authorList>
    </citation>
    <scope>NUCLEOTIDE SEQUENCE [LARGE SCALE GENOMIC DNA]</scope>
    <source>
        <strain evidence="13 14">A8</strain>
    </source>
</reference>
<protein>
    <submittedName>
        <fullName evidence="13">Fimbrial usher family protein 3</fullName>
    </submittedName>
</protein>
<dbReference type="GO" id="GO:0009297">
    <property type="term" value="P:pilus assembly"/>
    <property type="evidence" value="ECO:0007669"/>
    <property type="project" value="InterPro"/>
</dbReference>
<evidence type="ECO:0000256" key="10">
    <source>
        <dbReference type="SAM" id="SignalP"/>
    </source>
</evidence>
<dbReference type="Pfam" id="PF13954">
    <property type="entry name" value="PapC_N"/>
    <property type="match status" value="1"/>
</dbReference>